<feature type="coiled-coil region" evidence="1">
    <location>
        <begin position="19"/>
        <end position="46"/>
    </location>
</feature>
<sequence>MTNLLRYLFVTCHANASHIFELREMAKQLEIEIKNVIDNAKEEIEKMIIG</sequence>
<keyword evidence="3" id="KW-1185">Reference proteome</keyword>
<comment type="caution">
    <text evidence="2">The sequence shown here is derived from an EMBL/GenBank/DDBJ whole genome shotgun (WGS) entry which is preliminary data.</text>
</comment>
<dbReference type="AlphaFoldDB" id="A0A841EHZ7"/>
<gene>
    <name evidence="2" type="ORF">HNP25_002486</name>
</gene>
<dbReference type="Proteomes" id="UP000524404">
    <property type="component" value="Unassembled WGS sequence"/>
</dbReference>
<evidence type="ECO:0000313" key="3">
    <source>
        <dbReference type="Proteomes" id="UP000524404"/>
    </source>
</evidence>
<accession>A0A841EHZ7</accession>
<protein>
    <submittedName>
        <fullName evidence="2">Uncharacterized protein</fullName>
    </submittedName>
</protein>
<organism evidence="2 3">
    <name type="scientific">Arcicella rosea</name>
    <dbReference type="NCBI Taxonomy" id="502909"/>
    <lineage>
        <taxon>Bacteria</taxon>
        <taxon>Pseudomonadati</taxon>
        <taxon>Bacteroidota</taxon>
        <taxon>Cytophagia</taxon>
        <taxon>Cytophagales</taxon>
        <taxon>Flectobacillaceae</taxon>
        <taxon>Arcicella</taxon>
    </lineage>
</organism>
<proteinExistence type="predicted"/>
<keyword evidence="1" id="KW-0175">Coiled coil</keyword>
<reference evidence="2 3" key="1">
    <citation type="submission" date="2020-08" db="EMBL/GenBank/DDBJ databases">
        <title>Functional genomics of gut bacteria from endangered species of beetles.</title>
        <authorList>
            <person name="Carlos-Shanley C."/>
        </authorList>
    </citation>
    <scope>NUCLEOTIDE SEQUENCE [LARGE SCALE GENOMIC DNA]</scope>
    <source>
        <strain evidence="2 3">S00070</strain>
    </source>
</reference>
<evidence type="ECO:0000256" key="1">
    <source>
        <dbReference type="SAM" id="Coils"/>
    </source>
</evidence>
<dbReference type="EMBL" id="JACHKT010000017">
    <property type="protein sequence ID" value="MBB6003827.1"/>
    <property type="molecule type" value="Genomic_DNA"/>
</dbReference>
<evidence type="ECO:0000313" key="2">
    <source>
        <dbReference type="EMBL" id="MBB6003827.1"/>
    </source>
</evidence>
<name>A0A841EHZ7_9BACT</name>
<dbReference type="RefSeq" id="WP_184134477.1">
    <property type="nucleotide sequence ID" value="NZ_JACHKT010000017.1"/>
</dbReference>